<proteinExistence type="predicted"/>
<gene>
    <name evidence="2" type="ORF">CLUMA_CG019399</name>
</gene>
<dbReference type="PROSITE" id="PS51257">
    <property type="entry name" value="PROKAR_LIPOPROTEIN"/>
    <property type="match status" value="1"/>
</dbReference>
<evidence type="ECO:0000256" key="1">
    <source>
        <dbReference type="SAM" id="SignalP"/>
    </source>
</evidence>
<organism evidence="2 3">
    <name type="scientific">Clunio marinus</name>
    <dbReference type="NCBI Taxonomy" id="568069"/>
    <lineage>
        <taxon>Eukaryota</taxon>
        <taxon>Metazoa</taxon>
        <taxon>Ecdysozoa</taxon>
        <taxon>Arthropoda</taxon>
        <taxon>Hexapoda</taxon>
        <taxon>Insecta</taxon>
        <taxon>Pterygota</taxon>
        <taxon>Neoptera</taxon>
        <taxon>Endopterygota</taxon>
        <taxon>Diptera</taxon>
        <taxon>Nematocera</taxon>
        <taxon>Chironomoidea</taxon>
        <taxon>Chironomidae</taxon>
        <taxon>Clunio</taxon>
    </lineage>
</organism>
<dbReference type="Proteomes" id="UP000183832">
    <property type="component" value="Unassembled WGS sequence"/>
</dbReference>
<accession>A0A1J1J2L4</accession>
<feature type="chain" id="PRO_5012339724" evidence="1">
    <location>
        <begin position="31"/>
        <end position="59"/>
    </location>
</feature>
<evidence type="ECO:0000313" key="2">
    <source>
        <dbReference type="EMBL" id="CRL06036.1"/>
    </source>
</evidence>
<keyword evidence="3" id="KW-1185">Reference proteome</keyword>
<reference evidence="2 3" key="1">
    <citation type="submission" date="2015-04" db="EMBL/GenBank/DDBJ databases">
        <authorList>
            <person name="Syromyatnikov M.Y."/>
            <person name="Popov V.N."/>
        </authorList>
    </citation>
    <scope>NUCLEOTIDE SEQUENCE [LARGE SCALE GENOMIC DNA]</scope>
</reference>
<dbReference type="AlphaFoldDB" id="A0A1J1J2L4"/>
<keyword evidence="1" id="KW-0732">Signal</keyword>
<name>A0A1J1J2L4_9DIPT</name>
<sequence length="59" mass="6833">MWKIFTRVVINLRQFPFLSIVLSCCVPSQSIRQVERVKHDSIFSSKSYETVLLASCLEV</sequence>
<feature type="signal peptide" evidence="1">
    <location>
        <begin position="1"/>
        <end position="30"/>
    </location>
</feature>
<protein>
    <submittedName>
        <fullName evidence="2">CLUMA_CG019399, isoform A</fullName>
    </submittedName>
</protein>
<evidence type="ECO:0000313" key="3">
    <source>
        <dbReference type="Proteomes" id="UP000183832"/>
    </source>
</evidence>
<dbReference type="EMBL" id="CVRI01000066">
    <property type="protein sequence ID" value="CRL06036.1"/>
    <property type="molecule type" value="Genomic_DNA"/>
</dbReference>